<comment type="subcellular location">
    <subcellularLocation>
        <location evidence="1">Membrane</location>
        <topology evidence="1">Multi-pass membrane protein</topology>
    </subcellularLocation>
</comment>
<evidence type="ECO:0000256" key="4">
    <source>
        <dbReference type="ARBA" id="ARBA00022989"/>
    </source>
</evidence>
<keyword evidence="3 7" id="KW-0812">Transmembrane</keyword>
<feature type="domain" description="Major facilitator superfamily (MFS) profile" evidence="8">
    <location>
        <begin position="48"/>
        <end position="483"/>
    </location>
</feature>
<keyword evidence="5 7" id="KW-0472">Membrane</keyword>
<feature type="transmembrane region" description="Helical" evidence="7">
    <location>
        <begin position="214"/>
        <end position="236"/>
    </location>
</feature>
<dbReference type="InterPro" id="IPR020846">
    <property type="entry name" value="MFS_dom"/>
</dbReference>
<dbReference type="GO" id="GO:0022857">
    <property type="term" value="F:transmembrane transporter activity"/>
    <property type="evidence" value="ECO:0007669"/>
    <property type="project" value="InterPro"/>
</dbReference>
<dbReference type="SUPFAM" id="SSF103473">
    <property type="entry name" value="MFS general substrate transporter"/>
    <property type="match status" value="1"/>
</dbReference>
<dbReference type="EMBL" id="JAPDRN010000062">
    <property type="protein sequence ID" value="KAJ9630290.1"/>
    <property type="molecule type" value="Genomic_DNA"/>
</dbReference>
<dbReference type="PROSITE" id="PS50850">
    <property type="entry name" value="MFS"/>
    <property type="match status" value="1"/>
</dbReference>
<evidence type="ECO:0000256" key="7">
    <source>
        <dbReference type="SAM" id="Phobius"/>
    </source>
</evidence>
<name>A0AA39CUK9_9EURO</name>
<evidence type="ECO:0000256" key="2">
    <source>
        <dbReference type="ARBA" id="ARBA00022448"/>
    </source>
</evidence>
<dbReference type="Pfam" id="PF07690">
    <property type="entry name" value="MFS_1"/>
    <property type="match status" value="1"/>
</dbReference>
<feature type="transmembrane region" description="Helical" evidence="7">
    <location>
        <begin position="120"/>
        <end position="140"/>
    </location>
</feature>
<reference evidence="9" key="1">
    <citation type="submission" date="2022-10" db="EMBL/GenBank/DDBJ databases">
        <title>Culturing micro-colonial fungi from biological soil crusts in the Mojave desert and describing Neophaeococcomyces mojavensis, and introducing the new genera and species Taxawa tesnikishii.</title>
        <authorList>
            <person name="Kurbessoian T."/>
            <person name="Stajich J.E."/>
        </authorList>
    </citation>
    <scope>NUCLEOTIDE SEQUENCE</scope>
    <source>
        <strain evidence="9">TK_35</strain>
    </source>
</reference>
<feature type="transmembrane region" description="Helical" evidence="7">
    <location>
        <begin position="287"/>
        <end position="308"/>
    </location>
</feature>
<feature type="compositionally biased region" description="Basic and acidic residues" evidence="6">
    <location>
        <begin position="1"/>
        <end position="22"/>
    </location>
</feature>
<keyword evidence="4 7" id="KW-1133">Transmembrane helix</keyword>
<feature type="transmembrane region" description="Helical" evidence="7">
    <location>
        <begin position="374"/>
        <end position="397"/>
    </location>
</feature>
<sequence>MDPEHGHSGSLDNEKERVEDIQVSRVEPTPPYDAERHRRLRRKIDLHLMPICFWVYLVNYLDRSNIGNAKILNSETGDSFLQSLHMSPNGYAVTVTLFSIAYSIFDVPANIVLKRFFRPSLWFGSLFFSWGVLTLGFGFLKTYPSAVVIRFLIGALEAGFYPGIVYYITFWYRQEERSFRIAFFSAGTTLSGAFGGCLAYGVALINRRAGLKGWQWLFVIEGLITIFSTALLFFFLPDYPSTSKWLKPEERQFAIDRLDEQQSSFTRERASRHEILEALSPRMIAHYMAFFLDVVVFSSLVYFCPTIVNGLGYTSIHAQLMTVPAWSIGFVVSLIVAYSGDKFNARGYHAALTATLGGIGFLACVILPAHAYRARYGCLLLASCGAFPTLAPLAGWVTCNAPGQRTVGLCAALNSAGVGLASVVSVWIWRAQEAPRGFPTGNIVCAVCSFVSALLAIGLRLHYGRLNKKTAASGDLNARVWVY</sequence>
<evidence type="ECO:0000256" key="1">
    <source>
        <dbReference type="ARBA" id="ARBA00004141"/>
    </source>
</evidence>
<feature type="transmembrane region" description="Helical" evidence="7">
    <location>
        <begin position="409"/>
        <end position="429"/>
    </location>
</feature>
<feature type="transmembrane region" description="Helical" evidence="7">
    <location>
        <begin position="146"/>
        <end position="169"/>
    </location>
</feature>
<evidence type="ECO:0000256" key="6">
    <source>
        <dbReference type="SAM" id="MobiDB-lite"/>
    </source>
</evidence>
<dbReference type="FunFam" id="1.20.1250.20:FF:000057">
    <property type="entry name" value="MFS general substrate transporter"/>
    <property type="match status" value="1"/>
</dbReference>
<proteinExistence type="predicted"/>
<feature type="transmembrane region" description="Helical" evidence="7">
    <location>
        <begin position="181"/>
        <end position="202"/>
    </location>
</feature>
<evidence type="ECO:0000313" key="9">
    <source>
        <dbReference type="EMBL" id="KAJ9630290.1"/>
    </source>
</evidence>
<keyword evidence="2" id="KW-0813">Transport</keyword>
<evidence type="ECO:0000259" key="8">
    <source>
        <dbReference type="PROSITE" id="PS50850"/>
    </source>
</evidence>
<feature type="transmembrane region" description="Helical" evidence="7">
    <location>
        <begin position="320"/>
        <end position="338"/>
    </location>
</feature>
<feature type="transmembrane region" description="Helical" evidence="7">
    <location>
        <begin position="441"/>
        <end position="459"/>
    </location>
</feature>
<dbReference type="GO" id="GO:0016020">
    <property type="term" value="C:membrane"/>
    <property type="evidence" value="ECO:0007669"/>
    <property type="project" value="UniProtKB-SubCell"/>
</dbReference>
<dbReference type="InterPro" id="IPR036259">
    <property type="entry name" value="MFS_trans_sf"/>
</dbReference>
<evidence type="ECO:0000256" key="3">
    <source>
        <dbReference type="ARBA" id="ARBA00022692"/>
    </source>
</evidence>
<gene>
    <name evidence="9" type="ORF">H2204_008508</name>
</gene>
<evidence type="ECO:0000313" key="10">
    <source>
        <dbReference type="Proteomes" id="UP001172681"/>
    </source>
</evidence>
<evidence type="ECO:0000256" key="5">
    <source>
        <dbReference type="ARBA" id="ARBA00023136"/>
    </source>
</evidence>
<comment type="caution">
    <text evidence="9">The sequence shown here is derived from an EMBL/GenBank/DDBJ whole genome shotgun (WGS) entry which is preliminary data.</text>
</comment>
<dbReference type="InterPro" id="IPR011701">
    <property type="entry name" value="MFS"/>
</dbReference>
<protein>
    <recommendedName>
        <fullName evidence="8">Major facilitator superfamily (MFS) profile domain-containing protein</fullName>
    </recommendedName>
</protein>
<dbReference type="Gene3D" id="1.20.1250.20">
    <property type="entry name" value="MFS general substrate transporter like domains"/>
    <property type="match status" value="2"/>
</dbReference>
<dbReference type="AlphaFoldDB" id="A0AA39CUK9"/>
<feature type="transmembrane region" description="Helical" evidence="7">
    <location>
        <begin position="350"/>
        <end position="368"/>
    </location>
</feature>
<keyword evidence="10" id="KW-1185">Reference proteome</keyword>
<dbReference type="PANTHER" id="PTHR43791">
    <property type="entry name" value="PERMEASE-RELATED"/>
    <property type="match status" value="1"/>
</dbReference>
<dbReference type="PANTHER" id="PTHR43791:SF49">
    <property type="entry name" value="TRANSPORTER, PUTATIVE (AFU_ORTHOLOGUE AFUA_4G04250)-RELATED"/>
    <property type="match status" value="1"/>
</dbReference>
<accession>A0AA39CUK9</accession>
<dbReference type="Proteomes" id="UP001172681">
    <property type="component" value="Unassembled WGS sequence"/>
</dbReference>
<feature type="region of interest" description="Disordered" evidence="6">
    <location>
        <begin position="1"/>
        <end position="30"/>
    </location>
</feature>
<feature type="transmembrane region" description="Helical" evidence="7">
    <location>
        <begin position="91"/>
        <end position="113"/>
    </location>
</feature>
<organism evidence="9 10">
    <name type="scientific">Knufia peltigerae</name>
    <dbReference type="NCBI Taxonomy" id="1002370"/>
    <lineage>
        <taxon>Eukaryota</taxon>
        <taxon>Fungi</taxon>
        <taxon>Dikarya</taxon>
        <taxon>Ascomycota</taxon>
        <taxon>Pezizomycotina</taxon>
        <taxon>Eurotiomycetes</taxon>
        <taxon>Chaetothyriomycetidae</taxon>
        <taxon>Chaetothyriales</taxon>
        <taxon>Trichomeriaceae</taxon>
        <taxon>Knufia</taxon>
    </lineage>
</organism>